<protein>
    <submittedName>
        <fullName evidence="2">Uncharacterized protein</fullName>
    </submittedName>
</protein>
<sequence length="54" mass="5388">MKVGAGRDAEGCTLTGDSGGLVGSGSGGAPQAAVSAKAPTTRGIWRVWGNTRQW</sequence>
<dbReference type="Proteomes" id="UP000676967">
    <property type="component" value="Chromosome"/>
</dbReference>
<keyword evidence="3" id="KW-1185">Reference proteome</keyword>
<feature type="compositionally biased region" description="Basic and acidic residues" evidence="1">
    <location>
        <begin position="1"/>
        <end position="10"/>
    </location>
</feature>
<gene>
    <name evidence="2" type="ORF">Aiant_42000</name>
</gene>
<evidence type="ECO:0000313" key="3">
    <source>
        <dbReference type="Proteomes" id="UP000676967"/>
    </source>
</evidence>
<evidence type="ECO:0000313" key="2">
    <source>
        <dbReference type="EMBL" id="BCJ43543.1"/>
    </source>
</evidence>
<reference evidence="2 3" key="1">
    <citation type="submission" date="2020-08" db="EMBL/GenBank/DDBJ databases">
        <title>Whole genome shotgun sequence of Actinoplanes ianthinogenes NBRC 13996.</title>
        <authorList>
            <person name="Komaki H."/>
            <person name="Tamura T."/>
        </authorList>
    </citation>
    <scope>NUCLEOTIDE SEQUENCE [LARGE SCALE GENOMIC DNA]</scope>
    <source>
        <strain evidence="2 3">NBRC 13996</strain>
    </source>
</reference>
<dbReference type="EMBL" id="AP023356">
    <property type="protein sequence ID" value="BCJ43543.1"/>
    <property type="molecule type" value="Genomic_DNA"/>
</dbReference>
<proteinExistence type="predicted"/>
<accession>A0ABM7LW27</accession>
<organism evidence="2 3">
    <name type="scientific">Actinoplanes ianthinogenes</name>
    <dbReference type="NCBI Taxonomy" id="122358"/>
    <lineage>
        <taxon>Bacteria</taxon>
        <taxon>Bacillati</taxon>
        <taxon>Actinomycetota</taxon>
        <taxon>Actinomycetes</taxon>
        <taxon>Micromonosporales</taxon>
        <taxon>Micromonosporaceae</taxon>
        <taxon>Actinoplanes</taxon>
    </lineage>
</organism>
<name>A0ABM7LW27_9ACTN</name>
<evidence type="ECO:0000256" key="1">
    <source>
        <dbReference type="SAM" id="MobiDB-lite"/>
    </source>
</evidence>
<feature type="compositionally biased region" description="Gly residues" evidence="1">
    <location>
        <begin position="17"/>
        <end position="28"/>
    </location>
</feature>
<feature type="region of interest" description="Disordered" evidence="1">
    <location>
        <begin position="1"/>
        <end position="41"/>
    </location>
</feature>